<dbReference type="SUPFAM" id="SSF52540">
    <property type="entry name" value="P-loop containing nucleoside triphosphate hydrolases"/>
    <property type="match status" value="1"/>
</dbReference>
<sequence>MESSVSSVSDSSGGKANTYSWTRIRKIIFSFKKELAIANVVAIMATLASVPTPLLLSLLVDEVLLEKPAHVVEFLSSLAPTSWHSPEFYIGAVLLLSITLRLLALIFNVWQTRQFTLISKEVAYRIRRSLLNKLGRVSMSEYETLGSGSVSSRFVTDLNTIDQFIGSTVSRLLVAFLTLFGTALVLLWIHWQLALLILVLNPIVIYFTAKLGKRVKELKKNENQAFDIFQQALTETLEGIQEIRAANREKHYLLRLRDKARNVRNASSEFSWRNDAASRLSFMLFVVGVDAFRAAAMVAVVYSDLTIGQLVAVGGYLWFMLTPVNELLNMQYGLYAANAAMKRINDLLTLGEEPRYAEKNDPHHIDPFSDNGQLKSTVGLALDNVWFSYGDQPVLRGVSLHVQPGEKVALVGASGGGKSTLVKAVLGLHQASSGRILFDDVPLEQIGVDCVREHVAIVLQHPALFDTSVRENLTLGREADDETLWQALEVAQLKEFIAELPEGLDTRVGNRGVRLSGGQRQRVAIARMIVSDPRVVILDEATSALDAETEHQLHRAMETFLENRTTLIIAHRLSAVKEADRVYVFEDGHITEHGDHDQLMGQNGVYARLYGTLQERQKNRHPA</sequence>
<dbReference type="Pfam" id="PF00664">
    <property type="entry name" value="ABC_membrane"/>
    <property type="match status" value="1"/>
</dbReference>
<feature type="transmembrane region" description="Helical" evidence="7">
    <location>
        <begin position="307"/>
        <end position="324"/>
    </location>
</feature>
<dbReference type="PROSITE" id="PS50929">
    <property type="entry name" value="ABC_TM1F"/>
    <property type="match status" value="1"/>
</dbReference>
<feature type="transmembrane region" description="Helical" evidence="7">
    <location>
        <begin position="172"/>
        <end position="189"/>
    </location>
</feature>
<proteinExistence type="predicted"/>
<evidence type="ECO:0000256" key="1">
    <source>
        <dbReference type="ARBA" id="ARBA00004651"/>
    </source>
</evidence>
<evidence type="ECO:0000256" key="5">
    <source>
        <dbReference type="ARBA" id="ARBA00022989"/>
    </source>
</evidence>
<keyword evidence="11" id="KW-1185">Reference proteome</keyword>
<dbReference type="GO" id="GO:0005886">
    <property type="term" value="C:plasma membrane"/>
    <property type="evidence" value="ECO:0007669"/>
    <property type="project" value="UniProtKB-SubCell"/>
</dbReference>
<accession>A0A1X7ASZ8</accession>
<dbReference type="GO" id="GO:0016887">
    <property type="term" value="F:ATP hydrolysis activity"/>
    <property type="evidence" value="ECO:0007669"/>
    <property type="project" value="InterPro"/>
</dbReference>
<gene>
    <name evidence="10" type="ORF">EHSB41UT_04338</name>
</gene>
<dbReference type="Gene3D" id="1.20.1560.10">
    <property type="entry name" value="ABC transporter type 1, transmembrane domain"/>
    <property type="match status" value="1"/>
</dbReference>
<evidence type="ECO:0000313" key="10">
    <source>
        <dbReference type="EMBL" id="SMA50527.1"/>
    </source>
</evidence>
<dbReference type="GO" id="GO:0005524">
    <property type="term" value="F:ATP binding"/>
    <property type="evidence" value="ECO:0007669"/>
    <property type="project" value="UniProtKB-KW"/>
</dbReference>
<dbReference type="InterPro" id="IPR003593">
    <property type="entry name" value="AAA+_ATPase"/>
</dbReference>
<dbReference type="PROSITE" id="PS00211">
    <property type="entry name" value="ABC_TRANSPORTER_1"/>
    <property type="match status" value="1"/>
</dbReference>
<evidence type="ECO:0000256" key="2">
    <source>
        <dbReference type="ARBA" id="ARBA00022692"/>
    </source>
</evidence>
<dbReference type="EMBL" id="FWPT01000013">
    <property type="protein sequence ID" value="SMA50527.1"/>
    <property type="molecule type" value="Genomic_DNA"/>
</dbReference>
<evidence type="ECO:0000313" key="11">
    <source>
        <dbReference type="Proteomes" id="UP000196573"/>
    </source>
</evidence>
<comment type="subcellular location">
    <subcellularLocation>
        <location evidence="1">Cell membrane</location>
        <topology evidence="1">Multi-pass membrane protein</topology>
    </subcellularLocation>
</comment>
<dbReference type="FunFam" id="3.40.50.300:FF:001492">
    <property type="entry name" value="ABC transporter ATP-binding protein/permease"/>
    <property type="match status" value="1"/>
</dbReference>
<organism evidence="10 11">
    <name type="scientific">Parendozoicomonas haliclonae</name>
    <dbReference type="NCBI Taxonomy" id="1960125"/>
    <lineage>
        <taxon>Bacteria</taxon>
        <taxon>Pseudomonadati</taxon>
        <taxon>Pseudomonadota</taxon>
        <taxon>Gammaproteobacteria</taxon>
        <taxon>Oceanospirillales</taxon>
        <taxon>Endozoicomonadaceae</taxon>
        <taxon>Parendozoicomonas</taxon>
    </lineage>
</organism>
<dbReference type="InterPro" id="IPR017871">
    <property type="entry name" value="ABC_transporter-like_CS"/>
</dbReference>
<feature type="transmembrane region" description="Helical" evidence="7">
    <location>
        <begin position="195"/>
        <end position="212"/>
    </location>
</feature>
<reference evidence="10 11" key="1">
    <citation type="submission" date="2017-03" db="EMBL/GenBank/DDBJ databases">
        <authorList>
            <person name="Afonso C.L."/>
            <person name="Miller P.J."/>
            <person name="Scott M.A."/>
            <person name="Spackman E."/>
            <person name="Goraichik I."/>
            <person name="Dimitrov K.M."/>
            <person name="Suarez D.L."/>
            <person name="Swayne D.E."/>
        </authorList>
    </citation>
    <scope>NUCLEOTIDE SEQUENCE [LARGE SCALE GENOMIC DNA]</scope>
    <source>
        <strain evidence="10">SB41UT1</strain>
    </source>
</reference>
<dbReference type="SMART" id="SM00382">
    <property type="entry name" value="AAA"/>
    <property type="match status" value="1"/>
</dbReference>
<feature type="domain" description="ABC transmembrane type-1" evidence="9">
    <location>
        <begin position="36"/>
        <end position="336"/>
    </location>
</feature>
<dbReference type="InterPro" id="IPR039421">
    <property type="entry name" value="Type_1_exporter"/>
</dbReference>
<evidence type="ECO:0000259" key="9">
    <source>
        <dbReference type="PROSITE" id="PS50929"/>
    </source>
</evidence>
<evidence type="ECO:0000259" key="8">
    <source>
        <dbReference type="PROSITE" id="PS50893"/>
    </source>
</evidence>
<dbReference type="SUPFAM" id="SSF90123">
    <property type="entry name" value="ABC transporter transmembrane region"/>
    <property type="match status" value="1"/>
</dbReference>
<feature type="transmembrane region" description="Helical" evidence="7">
    <location>
        <begin position="35"/>
        <end position="60"/>
    </location>
</feature>
<evidence type="ECO:0000256" key="4">
    <source>
        <dbReference type="ARBA" id="ARBA00022840"/>
    </source>
</evidence>
<dbReference type="Proteomes" id="UP000196573">
    <property type="component" value="Unassembled WGS sequence"/>
</dbReference>
<dbReference type="InterPro" id="IPR027417">
    <property type="entry name" value="P-loop_NTPase"/>
</dbReference>
<dbReference type="Gene3D" id="3.40.50.300">
    <property type="entry name" value="P-loop containing nucleotide triphosphate hydrolases"/>
    <property type="match status" value="1"/>
</dbReference>
<protein>
    <submittedName>
        <fullName evidence="10">Putative ABC transporter ATP-binding protein</fullName>
    </submittedName>
</protein>
<feature type="transmembrane region" description="Helical" evidence="7">
    <location>
        <begin position="88"/>
        <end position="110"/>
    </location>
</feature>
<dbReference type="CDD" id="cd07346">
    <property type="entry name" value="ABC_6TM_exporters"/>
    <property type="match status" value="1"/>
</dbReference>
<dbReference type="PROSITE" id="PS50893">
    <property type="entry name" value="ABC_TRANSPORTER_2"/>
    <property type="match status" value="1"/>
</dbReference>
<dbReference type="PANTHER" id="PTHR24221:SF233">
    <property type="entry name" value="ATP-BINDING_PERMEASE FUSION ABC TRANSPORTER-RELATED"/>
    <property type="match status" value="1"/>
</dbReference>
<dbReference type="PANTHER" id="PTHR24221">
    <property type="entry name" value="ATP-BINDING CASSETTE SUB-FAMILY B"/>
    <property type="match status" value="1"/>
</dbReference>
<evidence type="ECO:0000256" key="3">
    <source>
        <dbReference type="ARBA" id="ARBA00022741"/>
    </source>
</evidence>
<dbReference type="InterPro" id="IPR036640">
    <property type="entry name" value="ABC1_TM_sf"/>
</dbReference>
<dbReference type="InterPro" id="IPR011527">
    <property type="entry name" value="ABC1_TM_dom"/>
</dbReference>
<dbReference type="GO" id="GO:0034040">
    <property type="term" value="F:ATPase-coupled lipid transmembrane transporter activity"/>
    <property type="evidence" value="ECO:0007669"/>
    <property type="project" value="TreeGrafter"/>
</dbReference>
<evidence type="ECO:0000256" key="7">
    <source>
        <dbReference type="SAM" id="Phobius"/>
    </source>
</evidence>
<keyword evidence="4 10" id="KW-0067">ATP-binding</keyword>
<dbReference type="Pfam" id="PF00005">
    <property type="entry name" value="ABC_tran"/>
    <property type="match status" value="1"/>
</dbReference>
<dbReference type="GO" id="GO:0140359">
    <property type="term" value="F:ABC-type transporter activity"/>
    <property type="evidence" value="ECO:0007669"/>
    <property type="project" value="InterPro"/>
</dbReference>
<dbReference type="AlphaFoldDB" id="A0A1X7ASZ8"/>
<keyword evidence="3" id="KW-0547">Nucleotide-binding</keyword>
<feature type="domain" description="ABC transporter" evidence="8">
    <location>
        <begin position="380"/>
        <end position="612"/>
    </location>
</feature>
<evidence type="ECO:0000256" key="6">
    <source>
        <dbReference type="ARBA" id="ARBA00023136"/>
    </source>
</evidence>
<dbReference type="RefSeq" id="WP_278248170.1">
    <property type="nucleotide sequence ID" value="NZ_CBCSCN010000016.1"/>
</dbReference>
<keyword evidence="2 7" id="KW-0812">Transmembrane</keyword>
<name>A0A1X7ASZ8_9GAMM</name>
<keyword evidence="6 7" id="KW-0472">Membrane</keyword>
<dbReference type="InterPro" id="IPR003439">
    <property type="entry name" value="ABC_transporter-like_ATP-bd"/>
</dbReference>
<keyword evidence="5 7" id="KW-1133">Transmembrane helix</keyword>